<dbReference type="Pfam" id="PF01565">
    <property type="entry name" value="FAD_binding_4"/>
    <property type="match status" value="1"/>
</dbReference>
<dbReference type="PROSITE" id="PS00862">
    <property type="entry name" value="OX2_COVAL_FAD"/>
    <property type="match status" value="1"/>
</dbReference>
<organism evidence="11 12">
    <name type="scientific">Rhynchospora breviuscula</name>
    <dbReference type="NCBI Taxonomy" id="2022672"/>
    <lineage>
        <taxon>Eukaryota</taxon>
        <taxon>Viridiplantae</taxon>
        <taxon>Streptophyta</taxon>
        <taxon>Embryophyta</taxon>
        <taxon>Tracheophyta</taxon>
        <taxon>Spermatophyta</taxon>
        <taxon>Magnoliopsida</taxon>
        <taxon>Liliopsida</taxon>
        <taxon>Poales</taxon>
        <taxon>Cyperaceae</taxon>
        <taxon>Cyperoideae</taxon>
        <taxon>Rhynchosporeae</taxon>
        <taxon>Rhynchospora</taxon>
    </lineage>
</organism>
<comment type="cofactor">
    <cofactor evidence="1">
        <name>FAD</name>
        <dbReference type="ChEBI" id="CHEBI:57692"/>
    </cofactor>
</comment>
<feature type="domain" description="FAD-binding PCMH-type" evidence="10">
    <location>
        <begin position="60"/>
        <end position="238"/>
    </location>
</feature>
<dbReference type="PANTHER" id="PTHR13878">
    <property type="entry name" value="GULONOLACTONE OXIDASE"/>
    <property type="match status" value="1"/>
</dbReference>
<evidence type="ECO:0000313" key="11">
    <source>
        <dbReference type="EMBL" id="KAJ1685480.1"/>
    </source>
</evidence>
<evidence type="ECO:0000313" key="12">
    <source>
        <dbReference type="Proteomes" id="UP001151287"/>
    </source>
</evidence>
<gene>
    <name evidence="11" type="ORF">LUZ63_016870</name>
</gene>
<dbReference type="EMBL" id="JAMQYH010000005">
    <property type="protein sequence ID" value="KAJ1685480.1"/>
    <property type="molecule type" value="Genomic_DNA"/>
</dbReference>
<comment type="subunit">
    <text evidence="3">Monomer.</text>
</comment>
<keyword evidence="9" id="KW-0732">Signal</keyword>
<dbReference type="OrthoDB" id="415825at2759"/>
<dbReference type="InterPro" id="IPR016167">
    <property type="entry name" value="FAD-bd_PCMH_sub1"/>
</dbReference>
<evidence type="ECO:0000259" key="10">
    <source>
        <dbReference type="PROSITE" id="PS51387"/>
    </source>
</evidence>
<dbReference type="PANTHER" id="PTHR13878:SF127">
    <property type="entry name" value="CYTOKININ DEHYDROGENASE 3"/>
    <property type="match status" value="1"/>
</dbReference>
<dbReference type="InterPro" id="IPR016166">
    <property type="entry name" value="FAD-bd_PCMH"/>
</dbReference>
<dbReference type="Gene3D" id="3.40.462.10">
    <property type="entry name" value="FAD-linked oxidases, C-terminal domain"/>
    <property type="match status" value="1"/>
</dbReference>
<dbReference type="SUPFAM" id="SSF55103">
    <property type="entry name" value="FAD-linked oxidases, C-terminal domain"/>
    <property type="match status" value="1"/>
</dbReference>
<dbReference type="PROSITE" id="PS51387">
    <property type="entry name" value="FAD_PCMH"/>
    <property type="match status" value="1"/>
</dbReference>
<evidence type="ECO:0000256" key="4">
    <source>
        <dbReference type="ARBA" id="ARBA00011928"/>
    </source>
</evidence>
<evidence type="ECO:0000256" key="5">
    <source>
        <dbReference type="ARBA" id="ARBA00022630"/>
    </source>
</evidence>
<dbReference type="Proteomes" id="UP001151287">
    <property type="component" value="Unassembled WGS sequence"/>
</dbReference>
<keyword evidence="6" id="KW-0274">FAD</keyword>
<evidence type="ECO:0000256" key="3">
    <source>
        <dbReference type="ARBA" id="ARBA00011245"/>
    </source>
</evidence>
<dbReference type="GO" id="GO:0071949">
    <property type="term" value="F:FAD binding"/>
    <property type="evidence" value="ECO:0007669"/>
    <property type="project" value="InterPro"/>
</dbReference>
<comment type="caution">
    <text evidence="11">The sequence shown here is derived from an EMBL/GenBank/DDBJ whole genome shotgun (WGS) entry which is preliminary data.</text>
</comment>
<evidence type="ECO:0000256" key="9">
    <source>
        <dbReference type="SAM" id="SignalP"/>
    </source>
</evidence>
<dbReference type="GO" id="GO:0019139">
    <property type="term" value="F:cytokinin dehydrogenase activity"/>
    <property type="evidence" value="ECO:0007669"/>
    <property type="project" value="UniProtKB-EC"/>
</dbReference>
<evidence type="ECO:0000256" key="1">
    <source>
        <dbReference type="ARBA" id="ARBA00001974"/>
    </source>
</evidence>
<dbReference type="GO" id="GO:0009690">
    <property type="term" value="P:cytokinin metabolic process"/>
    <property type="evidence" value="ECO:0007669"/>
    <property type="project" value="InterPro"/>
</dbReference>
<sequence length="530" mass="59442">MAYLPRTRVSTKSFISLFITTLLTSTLSLPEELFSLEIGTKIRSDKQSLMSVASDFGNLTKSTPAAVFYPSSSHDIAGLIHFSYTHSTPFFISPRGHGHSINGQASCSDGVVIHMESLGQGRADRINVSVANRYMDIGGEQLWIDVLSAAHAHGLGANSWTDYLHLTVGGTLSVGGISGQTFQHGPQISNVLELDVITGTGQQVTCSKTHNQDLFNAVLGGLGQFGIITRARIPLSPTPEKVKWIRLIYTNIVAFTRDQECLISVDENERLFGFLKYLEGSLLMDQGLIGSWRSSSFFPKNDMEKMAQLTAKHSLTALYYLEVVVAYDEDIAAEVDQELELLLDDLSFVPGFVFTREVTYVEFLDRVHDGELKLHKTGQWQVPHPWLNLFVPKSRILDFDAGVLKGILGSDKANGPILIYPMNKKKWNSKMSAIIPDEEVFYTIGILRSATNDDLEKMLEQNKKILEFCTMEGIPFKQYMPHYTTKEAWMEHFGPKWDKFLDLKMKYDPKGILSPAQKIYTFLLEDDFII</sequence>
<dbReference type="InterPro" id="IPR016169">
    <property type="entry name" value="FAD-bd_PCMH_sub2"/>
</dbReference>
<protein>
    <recommendedName>
        <fullName evidence="4">cytokinin dehydrogenase</fullName>
        <ecNumber evidence="4">1.5.99.12</ecNumber>
    </recommendedName>
</protein>
<dbReference type="InterPro" id="IPR050432">
    <property type="entry name" value="FAD-linked_Oxidoreductases_BP"/>
</dbReference>
<reference evidence="11" key="1">
    <citation type="journal article" date="2022" name="Cell">
        <title>Repeat-based holocentromeres influence genome architecture and karyotype evolution.</title>
        <authorList>
            <person name="Hofstatter P.G."/>
            <person name="Thangavel G."/>
            <person name="Lux T."/>
            <person name="Neumann P."/>
            <person name="Vondrak T."/>
            <person name="Novak P."/>
            <person name="Zhang M."/>
            <person name="Costa L."/>
            <person name="Castellani M."/>
            <person name="Scott A."/>
            <person name="Toegelov H."/>
            <person name="Fuchs J."/>
            <person name="Mata-Sucre Y."/>
            <person name="Dias Y."/>
            <person name="Vanzela A.L.L."/>
            <person name="Huettel B."/>
            <person name="Almeida C.C.S."/>
            <person name="Simkova H."/>
            <person name="Souza G."/>
            <person name="Pedrosa-Harand A."/>
            <person name="Macas J."/>
            <person name="Mayer K.F.X."/>
            <person name="Houben A."/>
            <person name="Marques A."/>
        </authorList>
    </citation>
    <scope>NUCLEOTIDE SEQUENCE</scope>
    <source>
        <strain evidence="11">RhyBre1mFocal</strain>
    </source>
</reference>
<evidence type="ECO:0000256" key="7">
    <source>
        <dbReference type="ARBA" id="ARBA00023002"/>
    </source>
</evidence>
<keyword evidence="12" id="KW-1185">Reference proteome</keyword>
<dbReference type="InterPro" id="IPR006094">
    <property type="entry name" value="Oxid_FAD_bind_N"/>
</dbReference>
<dbReference type="EC" id="1.5.99.12" evidence="4"/>
<evidence type="ECO:0000256" key="6">
    <source>
        <dbReference type="ARBA" id="ARBA00022827"/>
    </source>
</evidence>
<dbReference type="SUPFAM" id="SSF56176">
    <property type="entry name" value="FAD-binding/transporter-associated domain-like"/>
    <property type="match status" value="1"/>
</dbReference>
<dbReference type="InterPro" id="IPR016164">
    <property type="entry name" value="FAD-linked_Oxase-like_C"/>
</dbReference>
<dbReference type="Gene3D" id="3.30.43.10">
    <property type="entry name" value="Uridine Diphospho-n-acetylenolpyruvylglucosamine Reductase, domain 2"/>
    <property type="match status" value="1"/>
</dbReference>
<accession>A0A9P9ZAN3</accession>
<evidence type="ECO:0000256" key="2">
    <source>
        <dbReference type="ARBA" id="ARBA00005466"/>
    </source>
</evidence>
<dbReference type="AlphaFoldDB" id="A0A9P9ZAN3"/>
<dbReference type="InterPro" id="IPR015345">
    <property type="entry name" value="Cytokinin_DH_FAD/cytokin-bd"/>
</dbReference>
<dbReference type="InterPro" id="IPR016170">
    <property type="entry name" value="Cytok_DH_C_sf"/>
</dbReference>
<keyword evidence="5" id="KW-0285">Flavoprotein</keyword>
<feature type="signal peptide" evidence="9">
    <location>
        <begin position="1"/>
        <end position="28"/>
    </location>
</feature>
<dbReference type="InterPro" id="IPR006093">
    <property type="entry name" value="Oxy_OxRdtase_FAD_BS"/>
</dbReference>
<dbReference type="Pfam" id="PF09265">
    <property type="entry name" value="Cytokin-bind"/>
    <property type="match status" value="1"/>
</dbReference>
<comment type="catalytic activity">
    <reaction evidence="8">
        <text>N(6)-dimethylallyladenine + A + H2O = 3-methyl-2-butenal + adenine + AH2</text>
        <dbReference type="Rhea" id="RHEA:13625"/>
        <dbReference type="ChEBI" id="CHEBI:13193"/>
        <dbReference type="ChEBI" id="CHEBI:15377"/>
        <dbReference type="ChEBI" id="CHEBI:15825"/>
        <dbReference type="ChEBI" id="CHEBI:16708"/>
        <dbReference type="ChEBI" id="CHEBI:17499"/>
        <dbReference type="ChEBI" id="CHEBI:17660"/>
        <dbReference type="EC" id="1.5.99.12"/>
    </reaction>
</comment>
<name>A0A9P9ZAN3_9POAL</name>
<feature type="chain" id="PRO_5040303937" description="cytokinin dehydrogenase" evidence="9">
    <location>
        <begin position="29"/>
        <end position="530"/>
    </location>
</feature>
<dbReference type="InterPro" id="IPR036318">
    <property type="entry name" value="FAD-bd_PCMH-like_sf"/>
</dbReference>
<comment type="similarity">
    <text evidence="2">Belongs to the oxygen-dependent FAD-linked oxidoreductase family.</text>
</comment>
<keyword evidence="7" id="KW-0560">Oxidoreductase</keyword>
<proteinExistence type="inferred from homology"/>
<evidence type="ECO:0000256" key="8">
    <source>
        <dbReference type="ARBA" id="ARBA00048224"/>
    </source>
</evidence>
<dbReference type="Gene3D" id="3.30.465.10">
    <property type="match status" value="1"/>
</dbReference>